<dbReference type="GO" id="GO:0003729">
    <property type="term" value="F:mRNA binding"/>
    <property type="evidence" value="ECO:0007669"/>
    <property type="project" value="InterPro"/>
</dbReference>
<proteinExistence type="predicted"/>
<evidence type="ECO:0000313" key="6">
    <source>
        <dbReference type="Proteomes" id="UP000267096"/>
    </source>
</evidence>
<organism evidence="7">
    <name type="scientific">Anisakis simplex</name>
    <name type="common">Herring worm</name>
    <dbReference type="NCBI Taxonomy" id="6269"/>
    <lineage>
        <taxon>Eukaryota</taxon>
        <taxon>Metazoa</taxon>
        <taxon>Ecdysozoa</taxon>
        <taxon>Nematoda</taxon>
        <taxon>Chromadorea</taxon>
        <taxon>Rhabditida</taxon>
        <taxon>Spirurina</taxon>
        <taxon>Ascaridomorpha</taxon>
        <taxon>Ascaridoidea</taxon>
        <taxon>Anisakidae</taxon>
        <taxon>Anisakis</taxon>
        <taxon>Anisakis simplex complex</taxon>
    </lineage>
</organism>
<gene>
    <name evidence="5" type="ORF">ASIM_LOCUS4404</name>
</gene>
<dbReference type="WBParaSite" id="ASIM_0000459301-mRNA-1">
    <property type="protein sequence ID" value="ASIM_0000459301-mRNA-1"/>
    <property type="gene ID" value="ASIM_0000459301"/>
</dbReference>
<dbReference type="Proteomes" id="UP000267096">
    <property type="component" value="Unassembled WGS sequence"/>
</dbReference>
<evidence type="ECO:0000256" key="2">
    <source>
        <dbReference type="ARBA" id="ARBA00022884"/>
    </source>
</evidence>
<evidence type="ECO:0000256" key="3">
    <source>
        <dbReference type="PROSITE-ProRule" id="PRU00176"/>
    </source>
</evidence>
<dbReference type="SUPFAM" id="SSF54928">
    <property type="entry name" value="RNA-binding domain, RBD"/>
    <property type="match status" value="1"/>
</dbReference>
<dbReference type="InterPro" id="IPR000504">
    <property type="entry name" value="RRM_dom"/>
</dbReference>
<sequence length="234" mass="26956">MLLIRFEKEMMMVFFSYTEYNLFVNNVPEDMDDAALFLIFGERYHSCRGAKVYRNSDGTSKGLGFVRFSDQTDQQRALLEMNKYRVDGRPLLLKLAQPKYRAPKQSKQPHIQQQQQPYPMHLPQQMMPQHPQITNLYDPSSSNYYMHHQVCHPFSRLFNRLTFVFGLRIFAVQKGFCVQFSDGSNKLLRSNVRCRCISSSTANAVLHEPTLSIQSESTATSTTATTTTTTISTI</sequence>
<protein>
    <submittedName>
        <fullName evidence="7">tRNA selenocysteine 1-associated protein 1 (inferred by orthology to a human protein)</fullName>
    </submittedName>
</protein>
<dbReference type="Pfam" id="PF00076">
    <property type="entry name" value="RRM_1"/>
    <property type="match status" value="1"/>
</dbReference>
<name>A0A0M3JAH3_ANISI</name>
<reference evidence="7" key="1">
    <citation type="submission" date="2017-02" db="UniProtKB">
        <authorList>
            <consortium name="WormBaseParasite"/>
        </authorList>
    </citation>
    <scope>IDENTIFICATION</scope>
</reference>
<dbReference type="EMBL" id="UYRR01007635">
    <property type="protein sequence ID" value="VDK23778.1"/>
    <property type="molecule type" value="Genomic_DNA"/>
</dbReference>
<evidence type="ECO:0000259" key="4">
    <source>
        <dbReference type="PROSITE" id="PS50102"/>
    </source>
</evidence>
<evidence type="ECO:0000313" key="7">
    <source>
        <dbReference type="WBParaSite" id="ASIM_0000459301-mRNA-1"/>
    </source>
</evidence>
<evidence type="ECO:0000256" key="1">
    <source>
        <dbReference type="ARBA" id="ARBA00022737"/>
    </source>
</evidence>
<dbReference type="PANTHER" id="PTHR47640">
    <property type="entry name" value="TRNA SELENOCYSTEINE 1-ASSOCIATED PROTEIN 1-RELATED-RELATED"/>
    <property type="match status" value="1"/>
</dbReference>
<accession>A0A0M3JAH3</accession>
<dbReference type="GO" id="GO:0006376">
    <property type="term" value="P:mRNA splice site recognition"/>
    <property type="evidence" value="ECO:0007669"/>
    <property type="project" value="TreeGrafter"/>
</dbReference>
<keyword evidence="2 3" id="KW-0694">RNA-binding</keyword>
<dbReference type="AlphaFoldDB" id="A0A0M3JAH3"/>
<evidence type="ECO:0000313" key="5">
    <source>
        <dbReference type="EMBL" id="VDK23778.1"/>
    </source>
</evidence>
<feature type="domain" description="RRM" evidence="4">
    <location>
        <begin position="20"/>
        <end position="98"/>
    </location>
</feature>
<reference evidence="5 6" key="2">
    <citation type="submission" date="2018-11" db="EMBL/GenBank/DDBJ databases">
        <authorList>
            <consortium name="Pathogen Informatics"/>
        </authorList>
    </citation>
    <scope>NUCLEOTIDE SEQUENCE [LARGE SCALE GENOMIC DNA]</scope>
</reference>
<dbReference type="InterPro" id="IPR012677">
    <property type="entry name" value="Nucleotide-bd_a/b_plait_sf"/>
</dbReference>
<dbReference type="GO" id="GO:0005829">
    <property type="term" value="C:cytosol"/>
    <property type="evidence" value="ECO:0007669"/>
    <property type="project" value="TreeGrafter"/>
</dbReference>
<dbReference type="SMART" id="SM00360">
    <property type="entry name" value="RRM"/>
    <property type="match status" value="1"/>
</dbReference>
<dbReference type="InterPro" id="IPR050825">
    <property type="entry name" value="RBM42_RBP45_47-like"/>
</dbReference>
<dbReference type="PROSITE" id="PS50102">
    <property type="entry name" value="RRM"/>
    <property type="match status" value="1"/>
</dbReference>
<keyword evidence="1" id="KW-0677">Repeat</keyword>
<dbReference type="PANTHER" id="PTHR47640:SF10">
    <property type="entry name" value="TRNA SELENOCYSTEINE 1-ASSOCIATED PROTEIN 1-RELATED"/>
    <property type="match status" value="1"/>
</dbReference>
<dbReference type="InterPro" id="IPR035979">
    <property type="entry name" value="RBD_domain_sf"/>
</dbReference>
<dbReference type="Gene3D" id="3.30.70.330">
    <property type="match status" value="1"/>
</dbReference>
<dbReference type="OrthoDB" id="446113at2759"/>
<keyword evidence="6" id="KW-1185">Reference proteome</keyword>